<evidence type="ECO:0000313" key="3">
    <source>
        <dbReference type="Proteomes" id="UP001370348"/>
    </source>
</evidence>
<evidence type="ECO:0000313" key="2">
    <source>
        <dbReference type="EMBL" id="WXB15689.1"/>
    </source>
</evidence>
<feature type="compositionally biased region" description="Low complexity" evidence="1">
    <location>
        <begin position="1"/>
        <end position="13"/>
    </location>
</feature>
<feature type="compositionally biased region" description="Low complexity" evidence="1">
    <location>
        <begin position="20"/>
        <end position="55"/>
    </location>
</feature>
<dbReference type="EMBL" id="CP089984">
    <property type="protein sequence ID" value="WXB15689.1"/>
    <property type="molecule type" value="Genomic_DNA"/>
</dbReference>
<evidence type="ECO:0000256" key="1">
    <source>
        <dbReference type="SAM" id="MobiDB-lite"/>
    </source>
</evidence>
<protein>
    <recommendedName>
        <fullName evidence="4">Porin</fullName>
    </recommendedName>
</protein>
<dbReference type="InterPro" id="IPR010870">
    <property type="entry name" value="Porin_O/P"/>
</dbReference>
<sequence length="465" mass="49969">MSLTAAHQAAAQEPAPPSTSSPTTTPGASWSTAPTSSSGSDVGTQPAQPTAAAPASGDVEGRVKALEAKLAGMQEKEEKRSKVLEWLEHVKLSGWIQPQLIWQSYNDAASPNAGAGGASGLPAGIGANTTIAKADGTTTNPDMFRIRRARLKFELTANEYAKVIIEIDPFPTGGLQGAGTGTIGRQVEAVATIPWSKDVKTEIGMGIMKLPFGYSILQSDADRPFIERNWYEQNMTPGEFDVGVRAATTALDKKLSVVAAVFNGVTQGEKNFTVLPDVNRGKDVVGRAAYNFGPFDVGVSGIFGHAAVVDATALKFKQYKRWGVNFEAAVHHKFVKSLGNTKVFAELVLAQNLDRGTKYAFALPTIPANINDDVGSHDERGLMVRLEQDLTDWFTLGFRYDMYTPDSAQKNNARDTYGFLGSVNFAKGLKLLLEFDHAIDNVHRPGSAAPSKQIETFSSVLQARF</sequence>
<keyword evidence="3" id="KW-1185">Reference proteome</keyword>
<reference evidence="2 3" key="1">
    <citation type="submission" date="2021-12" db="EMBL/GenBank/DDBJ databases">
        <title>Discovery of the Pendulisporaceae a myxobacterial family with distinct sporulation behavior and unique specialized metabolism.</title>
        <authorList>
            <person name="Garcia R."/>
            <person name="Popoff A."/>
            <person name="Bader C.D."/>
            <person name="Loehr J."/>
            <person name="Walesch S."/>
            <person name="Walt C."/>
            <person name="Boldt J."/>
            <person name="Bunk B."/>
            <person name="Haeckl F.J.F.P.J."/>
            <person name="Gunesch A.P."/>
            <person name="Birkelbach J."/>
            <person name="Nuebel U."/>
            <person name="Pietschmann T."/>
            <person name="Bach T."/>
            <person name="Mueller R."/>
        </authorList>
    </citation>
    <scope>NUCLEOTIDE SEQUENCE [LARGE SCALE GENOMIC DNA]</scope>
    <source>
        <strain evidence="2 3">MSr11954</strain>
    </source>
</reference>
<accession>A0ABZ2M1I0</accession>
<organism evidence="2 3">
    <name type="scientific">Pendulispora albinea</name>
    <dbReference type="NCBI Taxonomy" id="2741071"/>
    <lineage>
        <taxon>Bacteria</taxon>
        <taxon>Pseudomonadati</taxon>
        <taxon>Myxococcota</taxon>
        <taxon>Myxococcia</taxon>
        <taxon>Myxococcales</taxon>
        <taxon>Sorangiineae</taxon>
        <taxon>Pendulisporaceae</taxon>
        <taxon>Pendulispora</taxon>
    </lineage>
</organism>
<dbReference type="InterPro" id="IPR023614">
    <property type="entry name" value="Porin_dom_sf"/>
</dbReference>
<dbReference type="Pfam" id="PF07396">
    <property type="entry name" value="Porin_O_P"/>
    <property type="match status" value="1"/>
</dbReference>
<name>A0ABZ2M1I0_9BACT</name>
<evidence type="ECO:0008006" key="4">
    <source>
        <dbReference type="Google" id="ProtNLM"/>
    </source>
</evidence>
<gene>
    <name evidence="2" type="ORF">LZC94_00150</name>
</gene>
<dbReference type="SUPFAM" id="SSF56935">
    <property type="entry name" value="Porins"/>
    <property type="match status" value="1"/>
</dbReference>
<dbReference type="RefSeq" id="WP_394825324.1">
    <property type="nucleotide sequence ID" value="NZ_CP089984.1"/>
</dbReference>
<dbReference type="Proteomes" id="UP001370348">
    <property type="component" value="Chromosome"/>
</dbReference>
<feature type="region of interest" description="Disordered" evidence="1">
    <location>
        <begin position="1"/>
        <end position="59"/>
    </location>
</feature>
<proteinExistence type="predicted"/>
<dbReference type="Gene3D" id="2.40.160.10">
    <property type="entry name" value="Porin"/>
    <property type="match status" value="1"/>
</dbReference>